<dbReference type="Pfam" id="PF04909">
    <property type="entry name" value="Amidohydro_2"/>
    <property type="match status" value="1"/>
</dbReference>
<feature type="domain" description="Amidohydrolase-related" evidence="1">
    <location>
        <begin position="11"/>
        <end position="285"/>
    </location>
</feature>
<dbReference type="InterPro" id="IPR052358">
    <property type="entry name" value="Aro_Compnd_Degr_Hydrolases"/>
</dbReference>
<evidence type="ECO:0000313" key="2">
    <source>
        <dbReference type="EMBL" id="GKZ24657.1"/>
    </source>
</evidence>
<sequence length="289" mass="33167">MTTPILPSDSWDCHLHVLDPVRFPFKPNRAYTSPPALLESMVQHRHTDRLMLVQASIEDGYTGLLAHLIECQHRYSSLVIRGTICYDQTLLKLTKKEFDYLHHAGVRCIRIHGVYSEGSKRVEYVLDQLRQLSASYGIRELGWIISAQLPLRTWASLKPFILDNDTLNNVILIADHVGCTKPTDIDSVEFRDFLDMIGAGKLYVKIGALYRRSPNDFRQMKAIVQAVALKAPDRLLWGSDWPHVVTGVEKKCIGSVEAELLALREWLSETEWRQMLVDNPQLLFDREWS</sequence>
<organism evidence="2 3">
    <name type="scientific">Aspergillus brasiliensis</name>
    <dbReference type="NCBI Taxonomy" id="319629"/>
    <lineage>
        <taxon>Eukaryota</taxon>
        <taxon>Fungi</taxon>
        <taxon>Dikarya</taxon>
        <taxon>Ascomycota</taxon>
        <taxon>Pezizomycotina</taxon>
        <taxon>Eurotiomycetes</taxon>
        <taxon>Eurotiomycetidae</taxon>
        <taxon>Eurotiales</taxon>
        <taxon>Aspergillaceae</taxon>
        <taxon>Aspergillus</taxon>
        <taxon>Aspergillus subgen. Circumdati</taxon>
    </lineage>
</organism>
<gene>
    <name evidence="2" type="ORF">AbraCBS73388_011648</name>
</gene>
<dbReference type="Gene3D" id="3.20.20.140">
    <property type="entry name" value="Metal-dependent hydrolases"/>
    <property type="match status" value="1"/>
</dbReference>
<accession>A0A9W5YZ34</accession>
<reference evidence="2" key="1">
    <citation type="submission" date="2022-07" db="EMBL/GenBank/DDBJ databases">
        <title>Taxonomy of Aspergillus series Nigri: significant species reduction supported by multi-species coalescent approaches.</title>
        <authorList>
            <person name="Bian C."/>
            <person name="Kusuya Y."/>
            <person name="Sklenar F."/>
            <person name="D'hooge E."/>
            <person name="Yaguchi T."/>
            <person name="Takahashi H."/>
            <person name="Hubka V."/>
        </authorList>
    </citation>
    <scope>NUCLEOTIDE SEQUENCE</scope>
    <source>
        <strain evidence="2">CBS 733.88</strain>
    </source>
</reference>
<proteinExistence type="predicted"/>
<dbReference type="EMBL" id="BROQ01000091">
    <property type="protein sequence ID" value="GKZ24657.1"/>
    <property type="molecule type" value="Genomic_DNA"/>
</dbReference>
<dbReference type="Proteomes" id="UP001143548">
    <property type="component" value="Unassembled WGS sequence"/>
</dbReference>
<dbReference type="PANTHER" id="PTHR35563">
    <property type="entry name" value="BARREL METAL-DEPENDENT HYDROLASE, PUTATIVE (AFU_ORTHOLOGUE AFUA_1G16240)-RELATED"/>
    <property type="match status" value="1"/>
</dbReference>
<dbReference type="InterPro" id="IPR032466">
    <property type="entry name" value="Metal_Hydrolase"/>
</dbReference>
<dbReference type="InterPro" id="IPR006680">
    <property type="entry name" value="Amidohydro-rel"/>
</dbReference>
<protein>
    <recommendedName>
        <fullName evidence="1">Amidohydrolase-related domain-containing protein</fullName>
    </recommendedName>
</protein>
<name>A0A9W5YZ34_9EURO</name>
<dbReference type="GO" id="GO:0016787">
    <property type="term" value="F:hydrolase activity"/>
    <property type="evidence" value="ECO:0007669"/>
    <property type="project" value="InterPro"/>
</dbReference>
<dbReference type="AlphaFoldDB" id="A0A9W5YZ34"/>
<dbReference type="SUPFAM" id="SSF51556">
    <property type="entry name" value="Metallo-dependent hydrolases"/>
    <property type="match status" value="1"/>
</dbReference>
<comment type="caution">
    <text evidence="2">The sequence shown here is derived from an EMBL/GenBank/DDBJ whole genome shotgun (WGS) entry which is preliminary data.</text>
</comment>
<dbReference type="PANTHER" id="PTHR35563:SF2">
    <property type="entry name" value="BARREL METAL-DEPENDENT HYDROLASE, PUTATIVE (AFU_ORTHOLOGUE AFUA_1G16240)-RELATED"/>
    <property type="match status" value="1"/>
</dbReference>
<evidence type="ECO:0000259" key="1">
    <source>
        <dbReference type="Pfam" id="PF04909"/>
    </source>
</evidence>
<evidence type="ECO:0000313" key="3">
    <source>
        <dbReference type="Proteomes" id="UP001143548"/>
    </source>
</evidence>